<evidence type="ECO:0000313" key="3">
    <source>
        <dbReference type="Proteomes" id="UP000547976"/>
    </source>
</evidence>
<reference evidence="2 3" key="1">
    <citation type="submission" date="2020-05" db="EMBL/GenBank/DDBJ databases">
        <title>Identification and distribution of gene clusters putatively required for synthesis of sphingolipid metabolism inhibitors in phylogenetically diverse species of the filamentous fungus Fusarium.</title>
        <authorList>
            <person name="Kim H.-S."/>
            <person name="Busman M."/>
            <person name="Brown D.W."/>
            <person name="Divon H."/>
            <person name="Uhlig S."/>
            <person name="Proctor R.H."/>
        </authorList>
    </citation>
    <scope>NUCLEOTIDE SEQUENCE [LARGE SCALE GENOMIC DNA]</scope>
    <source>
        <strain evidence="2 3">NRRL 66333</strain>
    </source>
</reference>
<proteinExistence type="predicted"/>
<evidence type="ECO:0000259" key="1">
    <source>
        <dbReference type="Pfam" id="PF25545"/>
    </source>
</evidence>
<accession>A0A8H5V2S8</accession>
<protein>
    <recommendedName>
        <fullName evidence="1">DUF7924 domain-containing protein</fullName>
    </recommendedName>
</protein>
<dbReference type="Pfam" id="PF25545">
    <property type="entry name" value="DUF7924"/>
    <property type="match status" value="1"/>
</dbReference>
<sequence>MQPNQREIQRQLMTKYNIIDDGPIDAITDPQWPTSCNQVFRDVRQLGKTEYQGYHASISADSSQAPWRIQAKVRAESISQRVKQCIKARKNEISWRLTIETRIMARFDTEIAWGRLWRSEQEATSTSDKADDDYNSLRARQRRRQPCMCSSNDTVRDVFEQGTSPLFDDKADQAIIYPPELLAELPKREERPDRIYGLKATERFCRLLGLVPGIRITPFKPDGEPIIFPFLVIEAKSEKASYNFSDIQIQTSFVIRELLSIQQGLAAVAEEDQDWDAGPLVWSLSYMGEQWRVSAAYTQVQGDDISYHVVRLWHGCIDSLDDALRLLLIIDYIADWARDLYREGIARGLRKLAQCDSSSLARDEDVASLSGDMGTWLNSLFDTNRDAVSQVLRDPLHEFDTEAGVFRDPRFVRSKCRGLVITHNNVEEFLRTELTNYATGNLISDLIANLKGACRMTGRLLNDLELLWTDTDRDLSDIVQPEETFYVVVTTVFYLNSDWNPFRELSYLAVSQRLISDSVRSATEALGHIHELEKARLVERIDAFSDLLKMSAEDNLGACLFNFCLRTDTTSGAEYGIVWKALTEADPDDDTQAQIVLRSYMWPTARLFITRIHSMYTIGRNELKMPFLRTSSSIDRVATAYDLRERADPLETRWPWNTVRATNTWGVSDKQLVFVREIPTVTYYRTKVCIFVLNESFATNGIPKNQISGPPKKHIEVPALSQNYDTAIQGRGQVSRHRLFTAWNGAITTSDNTSLLKEKLDLFIGALKRQKTSQSIFKWHRITTGWAVEQQLKPFDFTRNRPFERQVCQNSVSNIILEVEKFSDHLEHYEWKLPGLEIDEKDCHIAAFSPGSTVTGPSHVSDSMLTRDISSTTSTQAPKRKRGMMDLELILNESESSAHAERRVRQQ</sequence>
<name>A0A8H5V2S8_GIBSU</name>
<dbReference type="GeneID" id="59319166"/>
<dbReference type="RefSeq" id="XP_036538236.1">
    <property type="nucleotide sequence ID" value="XM_036684448.1"/>
</dbReference>
<dbReference type="AlphaFoldDB" id="A0A8H5V2S8"/>
<dbReference type="InterPro" id="IPR057684">
    <property type="entry name" value="DUF7924"/>
</dbReference>
<comment type="caution">
    <text evidence="2">The sequence shown here is derived from an EMBL/GenBank/DDBJ whole genome shotgun (WGS) entry which is preliminary data.</text>
</comment>
<keyword evidence="3" id="KW-1185">Reference proteome</keyword>
<feature type="domain" description="DUF7924" evidence="1">
    <location>
        <begin position="224"/>
        <end position="319"/>
    </location>
</feature>
<gene>
    <name evidence="2" type="ORF">FSUBG_6268</name>
</gene>
<organism evidence="2 3">
    <name type="scientific">Gibberella subglutinans</name>
    <name type="common">Fusarium subglutinans</name>
    <dbReference type="NCBI Taxonomy" id="42677"/>
    <lineage>
        <taxon>Eukaryota</taxon>
        <taxon>Fungi</taxon>
        <taxon>Dikarya</taxon>
        <taxon>Ascomycota</taxon>
        <taxon>Pezizomycotina</taxon>
        <taxon>Sordariomycetes</taxon>
        <taxon>Hypocreomycetidae</taxon>
        <taxon>Hypocreales</taxon>
        <taxon>Nectriaceae</taxon>
        <taxon>Fusarium</taxon>
        <taxon>Fusarium fujikuroi species complex</taxon>
    </lineage>
</organism>
<dbReference type="OrthoDB" id="3538597at2759"/>
<evidence type="ECO:0000313" key="2">
    <source>
        <dbReference type="EMBL" id="KAF5606154.1"/>
    </source>
</evidence>
<dbReference type="EMBL" id="JAAOAV010000064">
    <property type="protein sequence ID" value="KAF5606154.1"/>
    <property type="molecule type" value="Genomic_DNA"/>
</dbReference>
<dbReference type="Proteomes" id="UP000547976">
    <property type="component" value="Unassembled WGS sequence"/>
</dbReference>